<gene>
    <name evidence="2" type="ORF">GCM10022261_03740</name>
</gene>
<proteinExistence type="predicted"/>
<keyword evidence="3" id="KW-1185">Reference proteome</keyword>
<evidence type="ECO:0000259" key="1">
    <source>
        <dbReference type="PROSITE" id="PS51186"/>
    </source>
</evidence>
<reference evidence="3" key="1">
    <citation type="journal article" date="2019" name="Int. J. Syst. Evol. Microbiol.">
        <title>The Global Catalogue of Microorganisms (GCM) 10K type strain sequencing project: providing services to taxonomists for standard genome sequencing and annotation.</title>
        <authorList>
            <consortium name="The Broad Institute Genomics Platform"/>
            <consortium name="The Broad Institute Genome Sequencing Center for Infectious Disease"/>
            <person name="Wu L."/>
            <person name="Ma J."/>
        </authorList>
    </citation>
    <scope>NUCLEOTIDE SEQUENCE [LARGE SCALE GENOMIC DNA]</scope>
    <source>
        <strain evidence="3">JCM 17458</strain>
    </source>
</reference>
<dbReference type="Pfam" id="PF00583">
    <property type="entry name" value="Acetyltransf_1"/>
    <property type="match status" value="1"/>
</dbReference>
<dbReference type="SUPFAM" id="SSF55729">
    <property type="entry name" value="Acyl-CoA N-acyltransferases (Nat)"/>
    <property type="match status" value="1"/>
</dbReference>
<organism evidence="2 3">
    <name type="scientific">Brevibacterium daeguense</name>
    <dbReference type="NCBI Taxonomy" id="909936"/>
    <lineage>
        <taxon>Bacteria</taxon>
        <taxon>Bacillati</taxon>
        <taxon>Actinomycetota</taxon>
        <taxon>Actinomycetes</taxon>
        <taxon>Micrococcales</taxon>
        <taxon>Brevibacteriaceae</taxon>
        <taxon>Brevibacterium</taxon>
    </lineage>
</organism>
<sequence length="335" mass="35350">MAIRPFAPGDDLALNDVFHDPQTPADLVVRNLFRQDSDSPVTRCVVATLEDSEVLVGAAAIAESPAHPTRAWVHVEVAEAERRRGVGRELFDAVRERAADTAIAGLPLRARVSTGVSGETAALALGFRQLFTTRVVRVDPTALGGLGADRVEDFQITATGSVALTQAFAEWYTGVNRVDPAAEMSLGRFNQRFLSEATGAHGAALLKSDGEITTFAVSYAQQQPGNPPAGQSIATADGVKALMADDDAVPPTELTLGSLYDARLDRASAARQESPEFQQALGDAGALLARLNVDTPVALEVTSEMPVVSALVDGLLEAEKAEVLYSYVTLGADPQ</sequence>
<dbReference type="InterPro" id="IPR000182">
    <property type="entry name" value="GNAT_dom"/>
</dbReference>
<dbReference type="Gene3D" id="3.40.630.30">
    <property type="match status" value="1"/>
</dbReference>
<dbReference type="CDD" id="cd04301">
    <property type="entry name" value="NAT_SF"/>
    <property type="match status" value="1"/>
</dbReference>
<comment type="caution">
    <text evidence="2">The sequence shown here is derived from an EMBL/GenBank/DDBJ whole genome shotgun (WGS) entry which is preliminary data.</text>
</comment>
<protein>
    <recommendedName>
        <fullName evidence="1">N-acetyltransferase domain-containing protein</fullName>
    </recommendedName>
</protein>
<dbReference type="PROSITE" id="PS51186">
    <property type="entry name" value="GNAT"/>
    <property type="match status" value="1"/>
</dbReference>
<evidence type="ECO:0000313" key="2">
    <source>
        <dbReference type="EMBL" id="GAA4282843.1"/>
    </source>
</evidence>
<name>A0ABP8EFT8_9MICO</name>
<accession>A0ABP8EFT8</accession>
<feature type="domain" description="N-acetyltransferase" evidence="1">
    <location>
        <begin position="1"/>
        <end position="149"/>
    </location>
</feature>
<dbReference type="InterPro" id="IPR016181">
    <property type="entry name" value="Acyl_CoA_acyltransferase"/>
</dbReference>
<dbReference type="EMBL" id="BAABAZ010000004">
    <property type="protein sequence ID" value="GAA4282843.1"/>
    <property type="molecule type" value="Genomic_DNA"/>
</dbReference>
<dbReference type="Proteomes" id="UP001501586">
    <property type="component" value="Unassembled WGS sequence"/>
</dbReference>
<evidence type="ECO:0000313" key="3">
    <source>
        <dbReference type="Proteomes" id="UP001501586"/>
    </source>
</evidence>